<proteinExistence type="predicted"/>
<keyword evidence="3" id="KW-1185">Reference proteome</keyword>
<evidence type="ECO:0000256" key="1">
    <source>
        <dbReference type="SAM" id="MobiDB-lite"/>
    </source>
</evidence>
<feature type="region of interest" description="Disordered" evidence="1">
    <location>
        <begin position="80"/>
        <end position="109"/>
    </location>
</feature>
<evidence type="ECO:0008006" key="4">
    <source>
        <dbReference type="Google" id="ProtNLM"/>
    </source>
</evidence>
<name>A0ABU5VZT9_9BACT</name>
<accession>A0ABU5VZT9</accession>
<comment type="caution">
    <text evidence="2">The sequence shown here is derived from an EMBL/GenBank/DDBJ whole genome shotgun (WGS) entry which is preliminary data.</text>
</comment>
<gene>
    <name evidence="2" type="ORF">SHI21_12770</name>
</gene>
<reference evidence="2 3" key="1">
    <citation type="submission" date="2023-11" db="EMBL/GenBank/DDBJ databases">
        <title>A Novel Polar Bacteriovorax (B. antarcticus) Isolated from the Biocrust in Antarctica.</title>
        <authorList>
            <person name="Mun W."/>
            <person name="Choi S.Y."/>
            <person name="Mitchell R.J."/>
        </authorList>
    </citation>
    <scope>NUCLEOTIDE SEQUENCE [LARGE SCALE GENOMIC DNA]</scope>
    <source>
        <strain evidence="2 3">PP10</strain>
    </source>
</reference>
<sequence length="319" mass="36403">MIRNTDSKSKFYYALLAALILHAAILSFVHSDLNNSEYKALLSKIAKTETRPIKLDKIDFINQSEVEKIRRVGIKNGKKDLQRPDLAIKRPSPPPSKAQKGSPGQAPALSLEKLAPVLPKPEMAKKPIEPPTLKPQNPMAQKLLGATPSTDPGHFYFNPRAEKVIRPSAEQEILKTQAAKNFTAPQNKATDRISNFEIRYERPEGVSEDELNSDEKAYYSFYVRSYQNYFSKIYANYEKIVIERPGLASVFDKKHLLIGKIDYDENGNIVTVKIIKSSENDDLHYFFEETLKQLTQPNPPKVFTKNRKQFSIFYQLQIN</sequence>
<evidence type="ECO:0000313" key="2">
    <source>
        <dbReference type="EMBL" id="MEA9357090.1"/>
    </source>
</evidence>
<dbReference type="RefSeq" id="WP_323576984.1">
    <property type="nucleotide sequence ID" value="NZ_JAYGJQ010000002.1"/>
</dbReference>
<dbReference type="Proteomes" id="UP001302274">
    <property type="component" value="Unassembled WGS sequence"/>
</dbReference>
<organism evidence="2 3">
    <name type="scientific">Bacteriovorax antarcticus</name>
    <dbReference type="NCBI Taxonomy" id="3088717"/>
    <lineage>
        <taxon>Bacteria</taxon>
        <taxon>Pseudomonadati</taxon>
        <taxon>Bdellovibrionota</taxon>
        <taxon>Bacteriovoracia</taxon>
        <taxon>Bacteriovoracales</taxon>
        <taxon>Bacteriovoracaceae</taxon>
        <taxon>Bacteriovorax</taxon>
    </lineage>
</organism>
<dbReference type="EMBL" id="JAYGJQ010000002">
    <property type="protein sequence ID" value="MEA9357090.1"/>
    <property type="molecule type" value="Genomic_DNA"/>
</dbReference>
<evidence type="ECO:0000313" key="3">
    <source>
        <dbReference type="Proteomes" id="UP001302274"/>
    </source>
</evidence>
<protein>
    <recommendedName>
        <fullName evidence="4">TonB C-terminal domain-containing protein</fullName>
    </recommendedName>
</protein>